<dbReference type="InterPro" id="IPR001434">
    <property type="entry name" value="OmcB-like_DUF11"/>
</dbReference>
<reference evidence="4" key="1">
    <citation type="submission" date="2017-01" db="EMBL/GenBank/DDBJ databases">
        <authorList>
            <person name="Varghese N."/>
            <person name="Submissions S."/>
        </authorList>
    </citation>
    <scope>NUCLEOTIDE SEQUENCE [LARGE SCALE GENOMIC DNA]</scope>
    <source>
        <strain evidence="4">DSM 23145</strain>
    </source>
</reference>
<feature type="chain" id="PRO_5012433181" evidence="1">
    <location>
        <begin position="20"/>
        <end position="787"/>
    </location>
</feature>
<dbReference type="Gene3D" id="2.60.40.4070">
    <property type="match status" value="1"/>
</dbReference>
<accession>A0A1N7J4Y7</accession>
<keyword evidence="4" id="KW-1185">Reference proteome</keyword>
<proteinExistence type="predicted"/>
<evidence type="ECO:0000259" key="2">
    <source>
        <dbReference type="Pfam" id="PF01345"/>
    </source>
</evidence>
<dbReference type="AlphaFoldDB" id="A0A1N7J4Y7"/>
<gene>
    <name evidence="3" type="ORF">SAMN05421789_10194</name>
</gene>
<feature type="signal peptide" evidence="1">
    <location>
        <begin position="1"/>
        <end position="19"/>
    </location>
</feature>
<evidence type="ECO:0000313" key="3">
    <source>
        <dbReference type="EMBL" id="SIS44316.1"/>
    </source>
</evidence>
<keyword evidence="1" id="KW-0732">Signal</keyword>
<evidence type="ECO:0000313" key="4">
    <source>
        <dbReference type="Proteomes" id="UP000185839"/>
    </source>
</evidence>
<dbReference type="Proteomes" id="UP000185839">
    <property type="component" value="Unassembled WGS sequence"/>
</dbReference>
<dbReference type="STRING" id="713588.SAMN05421789_10194"/>
<name>A0A1N7J4Y7_9FLAO</name>
<dbReference type="EMBL" id="FTOI01000001">
    <property type="protein sequence ID" value="SIS44316.1"/>
    <property type="molecule type" value="Genomic_DNA"/>
</dbReference>
<protein>
    <submittedName>
        <fullName evidence="3">Conserved repeat domain-containing protein</fullName>
    </submittedName>
</protein>
<dbReference type="Pfam" id="PF01345">
    <property type="entry name" value="DUF11"/>
    <property type="match status" value="1"/>
</dbReference>
<feature type="domain" description="DUF11" evidence="2">
    <location>
        <begin position="525"/>
        <end position="646"/>
    </location>
</feature>
<organism evidence="3 4">
    <name type="scientific">Kaistella chaponensis</name>
    <dbReference type="NCBI Taxonomy" id="713588"/>
    <lineage>
        <taxon>Bacteria</taxon>
        <taxon>Pseudomonadati</taxon>
        <taxon>Bacteroidota</taxon>
        <taxon>Flavobacteriia</taxon>
        <taxon>Flavobacteriales</taxon>
        <taxon>Weeksellaceae</taxon>
        <taxon>Chryseobacterium group</taxon>
        <taxon>Kaistella</taxon>
    </lineage>
</organism>
<sequence>MLSIAILFATMLCSTSLFADGSKDLYPSGAVGLRAYLRSSLTPTENWPFPNEGVHYVYAQVGEKITLASSAQIGGGASRIRLYAPDGTLKVNDNTIAGQIPNRAAEIAGPQLSGAASGGRYIPIYYQVPTGGAGIYRVEFVARGTADPSTTISANSSWTQGNNVSIMAWDISVINAGNSAFIPGRVYANVLNFSNGLSSVSSDGFYGKLFALTKDGYTYRINNNGNNGIYFTFFVNNNGFIDATTQDPVYKSLNGSTSAFLAGKVQNPNSADTAKNITHKMFYTLPNADLPTSSAGAVPGTATWLKNAVKTPLVTSVNVVGVEGTTGQISKKGGYIKFNADVQGNYSIAIEGTVANPGFVTRVLTGSSSAGANQIFWDGKDGSGTASPVGTFPVKITVRLQQAEVHFPYFDMEYNRFGTIVELLDHTKLSLPTPLVQVVSDIVYWNDVDIPNVSNGSISAPKNNSHLPPANSVGISSNSNGHKWGVGGSGTSGLFGDIKSIDTWTFIKAEETTVTTSVMVKSADLLVTSISPDRTNAVVGEQIAYTVKVKNAGVSDITGAPFFFKIPTGLSPQNIQFVNNGCGSESLALNFNSGTNTYTSNLNLPNGCEITYIITVTVSNLSTTGNQLVEAAILRTNDVTDPDATNPNITIPPTNPSYECANNGLGGSCNNIKTNNTVVVTLACYESANTSNLAQATTHGITLLKRAGGTASDWPMVRKSAHFALESNTKGLVITRMTSDPLQSSAVNYIDKITNPQEGMIIYDTFTKCLKIYDGTSWKCFSNPACP</sequence>
<evidence type="ECO:0000256" key="1">
    <source>
        <dbReference type="SAM" id="SignalP"/>
    </source>
</evidence>